<dbReference type="EMBL" id="LEKV01005133">
    <property type="protein sequence ID" value="KVH89845.1"/>
    <property type="molecule type" value="Genomic_DNA"/>
</dbReference>
<name>A0A124SB83_CYNCS</name>
<keyword evidence="3" id="KW-1185">Reference proteome</keyword>
<dbReference type="InterPro" id="IPR004147">
    <property type="entry name" value="ABC1_dom"/>
</dbReference>
<dbReference type="Gramene" id="KVH89845">
    <property type="protein sequence ID" value="KVH89845"/>
    <property type="gene ID" value="Ccrd_008155"/>
</dbReference>
<evidence type="ECO:0000259" key="1">
    <source>
        <dbReference type="Pfam" id="PF03109"/>
    </source>
</evidence>
<dbReference type="AlphaFoldDB" id="A0A124SB83"/>
<comment type="caution">
    <text evidence="2">The sequence shown here is derived from an EMBL/GenBank/DDBJ whole genome shotgun (WGS) entry which is preliminary data.</text>
</comment>
<protein>
    <recommendedName>
        <fullName evidence="1">ABC1 atypical kinase-like domain-containing protein</fullName>
    </recommendedName>
</protein>
<feature type="domain" description="ABC1 atypical kinase-like" evidence="1">
    <location>
        <begin position="41"/>
        <end position="68"/>
    </location>
</feature>
<proteinExistence type="predicted"/>
<reference evidence="2 3" key="1">
    <citation type="journal article" date="2016" name="Sci. Rep.">
        <title>The genome sequence of the outbreeding globe artichoke constructed de novo incorporating a phase-aware low-pass sequencing strategy of F1 progeny.</title>
        <authorList>
            <person name="Scaglione D."/>
            <person name="Reyes-Chin-Wo S."/>
            <person name="Acquadro A."/>
            <person name="Froenicke L."/>
            <person name="Portis E."/>
            <person name="Beitel C."/>
            <person name="Tirone M."/>
            <person name="Mauro R."/>
            <person name="Lo Monaco A."/>
            <person name="Mauromicale G."/>
            <person name="Faccioli P."/>
            <person name="Cattivelli L."/>
            <person name="Rieseberg L."/>
            <person name="Michelmore R."/>
            <person name="Lanteri S."/>
        </authorList>
    </citation>
    <scope>NUCLEOTIDE SEQUENCE [LARGE SCALE GENOMIC DNA]</scope>
    <source>
        <strain evidence="2">2C</strain>
    </source>
</reference>
<gene>
    <name evidence="2" type="ORF">Ccrd_008155</name>
</gene>
<dbReference type="Pfam" id="PF03109">
    <property type="entry name" value="ABC1"/>
    <property type="match status" value="1"/>
</dbReference>
<dbReference type="Proteomes" id="UP000243975">
    <property type="component" value="Unassembled WGS sequence"/>
</dbReference>
<dbReference type="STRING" id="59895.A0A124SB83"/>
<sequence>MDDLFINFVEAPLATASVRLLEAVTYLTLKRRFSYFLTLAIAQVHRATLRDGQEVVVKVQHEGIKTIILEVIFSVPMVL</sequence>
<organism evidence="2 3">
    <name type="scientific">Cynara cardunculus var. scolymus</name>
    <name type="common">Globe artichoke</name>
    <name type="synonym">Cynara scolymus</name>
    <dbReference type="NCBI Taxonomy" id="59895"/>
    <lineage>
        <taxon>Eukaryota</taxon>
        <taxon>Viridiplantae</taxon>
        <taxon>Streptophyta</taxon>
        <taxon>Embryophyta</taxon>
        <taxon>Tracheophyta</taxon>
        <taxon>Spermatophyta</taxon>
        <taxon>Magnoliopsida</taxon>
        <taxon>eudicotyledons</taxon>
        <taxon>Gunneridae</taxon>
        <taxon>Pentapetalae</taxon>
        <taxon>asterids</taxon>
        <taxon>campanulids</taxon>
        <taxon>Asterales</taxon>
        <taxon>Asteraceae</taxon>
        <taxon>Carduoideae</taxon>
        <taxon>Cardueae</taxon>
        <taxon>Carduinae</taxon>
        <taxon>Cynara</taxon>
    </lineage>
</organism>
<evidence type="ECO:0000313" key="3">
    <source>
        <dbReference type="Proteomes" id="UP000243975"/>
    </source>
</evidence>
<evidence type="ECO:0000313" key="2">
    <source>
        <dbReference type="EMBL" id="KVH89845.1"/>
    </source>
</evidence>
<accession>A0A124SB83</accession>